<dbReference type="RefSeq" id="WP_139229954.1">
    <property type="nucleotide sequence ID" value="NZ_FOYW01000004.1"/>
</dbReference>
<dbReference type="AlphaFoldDB" id="A0A1I6K1W7"/>
<dbReference type="Proteomes" id="UP000198644">
    <property type="component" value="Unassembled WGS sequence"/>
</dbReference>
<dbReference type="STRING" id="650891.SAMN05216203_3462"/>
<sequence>MKILHNAAGPTTLRKWLGAVGLFVASVLAPVAGYAECSDDYLGLATINEVFKQSEAADTSMFIEVRLLSPLLEESDYNGWKLSACTSDGCTSDISLADMDDSGSPWIIANERLIGSPDYIDLGTQGNQRGRGMDVTLVDAKGHLIDYVQVGDFQRSGFTLDCTLPYPYQAPSSNTKNIQRIPDGVGPWLLEPGGSGGETPGSSNDGLPAFPGATRLEISAPPSASVCAPADVTISAYDSDGNLVTDYEGLIDLSTTSGHGLWEVGDGSGSLSPSPDNTDDGSAQYQFVSADGGDVTLRFANVHADELWIEVRDQDTNVVGVSQTVVFRENVLFVENNDPLGDDLIAGRQHRYQLSLLKRDPDGGECGVAPGYEGTFSLKAWLDRAGDDPGGTAPVLASGQGAVALPDAAPASSNLDVAFIDGRADISLTPLDVGRYTLRLLDETSGFATDTAGSPLPVVSASASSPWTARPFAIAIEVPGNPGSEAADGPVFQAAGSEFSLRVGGALYESSDDADSDGVADGGASLMDNGFAPSFGNDGETVDLSSILRAPTGGVDPGLDGPALQSSDYSSGVANRSGFRFQEVGIIDIEGAVTDGNYLGAGSLRTNRLTGNSGPVGRFVPDRFELDVEDQGTLAAFCSGPGGFTYSGQETGWMTEPSIEVTPLNTSGSETRNYLIGGFMRLLSGGVTRTWPAEDDSALLTDDTPYPIVTAKQIGTIAPRVDLDPVVYRYNANDTVTYTKSPEAAVAPFTPSLTLTIDQVTDQDGVTAAGSVPLSLSPTSDGEIYYGRRFMENVYGPENASQLTMPFAMEYWNGSAFVVNLLDSCTTWDAAASQLSDPEQYHELVSEGDTGDFAMGQAEPLVLEPNGTRGTEELIWSVPVWQQDDFDGDGTLDLPSALATFGVYRGHDRVIYWQEVLN</sequence>
<dbReference type="Pfam" id="PF20419">
    <property type="entry name" value="DUF6701"/>
    <property type="match status" value="1"/>
</dbReference>
<proteinExistence type="predicted"/>
<accession>A0A1I6K1W7</accession>
<feature type="domain" description="DUF6701" evidence="1">
    <location>
        <begin position="347"/>
        <end position="916"/>
    </location>
</feature>
<evidence type="ECO:0000313" key="3">
    <source>
        <dbReference type="Proteomes" id="UP000198644"/>
    </source>
</evidence>
<dbReference type="OrthoDB" id="9790247at2"/>
<dbReference type="InterPro" id="IPR046524">
    <property type="entry name" value="DUF6701"/>
</dbReference>
<organism evidence="2 3">
    <name type="scientific">Marinobacter daqiaonensis</name>
    <dbReference type="NCBI Taxonomy" id="650891"/>
    <lineage>
        <taxon>Bacteria</taxon>
        <taxon>Pseudomonadati</taxon>
        <taxon>Pseudomonadota</taxon>
        <taxon>Gammaproteobacteria</taxon>
        <taxon>Pseudomonadales</taxon>
        <taxon>Marinobacteraceae</taxon>
        <taxon>Marinobacter</taxon>
    </lineage>
</organism>
<protein>
    <submittedName>
        <fullName evidence="2">MSHA biogenesis protein MshQ</fullName>
    </submittedName>
</protein>
<evidence type="ECO:0000259" key="1">
    <source>
        <dbReference type="Pfam" id="PF20419"/>
    </source>
</evidence>
<reference evidence="2 3" key="1">
    <citation type="submission" date="2016-10" db="EMBL/GenBank/DDBJ databases">
        <authorList>
            <person name="de Groot N.N."/>
        </authorList>
    </citation>
    <scope>NUCLEOTIDE SEQUENCE [LARGE SCALE GENOMIC DNA]</scope>
    <source>
        <strain evidence="2 3">CGMCC 1.9167</strain>
    </source>
</reference>
<keyword evidence="3" id="KW-1185">Reference proteome</keyword>
<gene>
    <name evidence="2" type="ORF">SAMN05216203_3462</name>
</gene>
<evidence type="ECO:0000313" key="2">
    <source>
        <dbReference type="EMBL" id="SFR85078.1"/>
    </source>
</evidence>
<dbReference type="EMBL" id="FOYW01000004">
    <property type="protein sequence ID" value="SFR85078.1"/>
    <property type="molecule type" value="Genomic_DNA"/>
</dbReference>
<name>A0A1I6K1W7_9GAMM</name>